<dbReference type="GO" id="GO:0046872">
    <property type="term" value="F:metal ion binding"/>
    <property type="evidence" value="ECO:0007669"/>
    <property type="project" value="UniProtKB-KW"/>
</dbReference>
<evidence type="ECO:0000256" key="5">
    <source>
        <dbReference type="PROSITE-ProRule" id="PRU00221"/>
    </source>
</evidence>
<evidence type="ECO:0000256" key="4">
    <source>
        <dbReference type="ARBA" id="ARBA00022801"/>
    </source>
</evidence>
<keyword evidence="4" id="KW-0378">Hydrolase</keyword>
<evidence type="ECO:0000313" key="6">
    <source>
        <dbReference type="EMBL" id="KAF2860603.1"/>
    </source>
</evidence>
<dbReference type="SMART" id="SM00320">
    <property type="entry name" value="WD40"/>
    <property type="match status" value="6"/>
</dbReference>
<evidence type="ECO:0000313" key="7">
    <source>
        <dbReference type="Proteomes" id="UP000799421"/>
    </source>
</evidence>
<dbReference type="InterPro" id="IPR051458">
    <property type="entry name" value="Cyt/Met_Dipeptidase"/>
</dbReference>
<keyword evidence="2" id="KW-0645">Protease</keyword>
<dbReference type="OrthoDB" id="7832001at2759"/>
<dbReference type="Pfam" id="PF00400">
    <property type="entry name" value="WD40"/>
    <property type="match status" value="2"/>
</dbReference>
<accession>A0A6A7BZP5</accession>
<dbReference type="InterPro" id="IPR001680">
    <property type="entry name" value="WD40_rpt"/>
</dbReference>
<evidence type="ECO:0000256" key="3">
    <source>
        <dbReference type="ARBA" id="ARBA00022723"/>
    </source>
</evidence>
<dbReference type="Pfam" id="PF01546">
    <property type="entry name" value="Peptidase_M20"/>
    <property type="match status" value="1"/>
</dbReference>
<keyword evidence="3" id="KW-0479">Metal-binding</keyword>
<feature type="repeat" description="WD" evidence="5">
    <location>
        <begin position="220"/>
        <end position="246"/>
    </location>
</feature>
<dbReference type="PROSITE" id="PS00758">
    <property type="entry name" value="ARGE_DAPE_CPG2_1"/>
    <property type="match status" value="1"/>
</dbReference>
<dbReference type="PROSITE" id="PS50082">
    <property type="entry name" value="WD_REPEATS_2"/>
    <property type="match status" value="2"/>
</dbReference>
<dbReference type="EMBL" id="MU005980">
    <property type="protein sequence ID" value="KAF2860603.1"/>
    <property type="molecule type" value="Genomic_DNA"/>
</dbReference>
<feature type="repeat" description="WD" evidence="5">
    <location>
        <begin position="20"/>
        <end position="49"/>
    </location>
</feature>
<dbReference type="Gene3D" id="3.40.630.10">
    <property type="entry name" value="Zn peptidases"/>
    <property type="match status" value="1"/>
</dbReference>
<comment type="similarity">
    <text evidence="1">Belongs to the peptidase M20A family.</text>
</comment>
<dbReference type="InterPro" id="IPR015943">
    <property type="entry name" value="WD40/YVTN_repeat-like_dom_sf"/>
</dbReference>
<dbReference type="InterPro" id="IPR001261">
    <property type="entry name" value="ArgE/DapE_CS"/>
</dbReference>
<dbReference type="AlphaFoldDB" id="A0A6A7BZP5"/>
<dbReference type="SUPFAM" id="SSF50978">
    <property type="entry name" value="WD40 repeat-like"/>
    <property type="match status" value="1"/>
</dbReference>
<sequence>MQSGNIVVYSLRTYQQKAVIKGHNGSVLGLCLAPGLLISSASDRVVNIWRTRDWKRQWSLHSPYDMGDVFCVAFSQSLHTVYMGCQNTMIQWCNLAGSRQTQPRAARPVDGFFNSTGPGQLKPRPSRSNLVPEHARGGEIIDIAKENVRQFAHHGFVYCMQLVGDGIPEFAGQEVLVSAGGDGSVKFWRLASDRDGAIEELYQLPDDREEGHSVFSLAIDGTFLYAGRMDGEVDVWDLETRQLVRNIRAHSSHVLSLSVGEGYIFSASATGYVCKFDRQHGLQSRWQAHDGRSLSTAVTLNRGRLVFVTGGSDCTLAVWDAGDGVASKRLSTKTSNEKLLELLGRFISYRTVSSDERCQVDCRRGASFLRSVFKSFGATTEMMPAPNSRNPVIVATFKGNPATAGERKRIMFYGHYDVVAAENASGNWSTDPFVMSGIDGYLYGRGASDNKGPIMAAIFACAELASEQELGSDIVFIVEGEEECGSRGFEDAIRAGKDRIGNVDWILLANSYWLDDGIPCLTYGLRGVIHATVQIESGSADLHSGVDGSSQADESLKDLVMLLGKLTGKHGEVKLPGFYDPIPDLTAEEGALYKDITAALIQHNPKSGNPDTLANSLMRRWREPNLTIHRFETSGSTNTSIIPRLAKAALSLRLVPNQECDVVARSLKEYLCSEFAALGSRNSLQVTIDHAAEPWLGDWRNQVFQTLDGAIGEVWGCNGQNTRPLYIREGGSIPAIRFLEKEFNAPAAQLPCGQATDSAHLHNERLRLINLYNSKEIFKRVFRELPVR</sequence>
<dbReference type="InterPro" id="IPR002933">
    <property type="entry name" value="Peptidase_M20"/>
</dbReference>
<name>A0A6A7BZP5_9PEZI</name>
<keyword evidence="7" id="KW-1185">Reference proteome</keyword>
<proteinExistence type="inferred from homology"/>
<dbReference type="GO" id="GO:0006751">
    <property type="term" value="P:glutathione catabolic process"/>
    <property type="evidence" value="ECO:0007669"/>
    <property type="project" value="InterPro"/>
</dbReference>
<dbReference type="InterPro" id="IPR036322">
    <property type="entry name" value="WD40_repeat_dom_sf"/>
</dbReference>
<evidence type="ECO:0000256" key="2">
    <source>
        <dbReference type="ARBA" id="ARBA00022670"/>
    </source>
</evidence>
<keyword evidence="5" id="KW-0853">WD repeat</keyword>
<reference evidence="6" key="1">
    <citation type="journal article" date="2020" name="Stud. Mycol.">
        <title>101 Dothideomycetes genomes: a test case for predicting lifestyles and emergence of pathogens.</title>
        <authorList>
            <person name="Haridas S."/>
            <person name="Albert R."/>
            <person name="Binder M."/>
            <person name="Bloem J."/>
            <person name="Labutti K."/>
            <person name="Salamov A."/>
            <person name="Andreopoulos B."/>
            <person name="Baker S."/>
            <person name="Barry K."/>
            <person name="Bills G."/>
            <person name="Bluhm B."/>
            <person name="Cannon C."/>
            <person name="Castanera R."/>
            <person name="Culley D."/>
            <person name="Daum C."/>
            <person name="Ezra D."/>
            <person name="Gonzalez J."/>
            <person name="Henrissat B."/>
            <person name="Kuo A."/>
            <person name="Liang C."/>
            <person name="Lipzen A."/>
            <person name="Lutzoni F."/>
            <person name="Magnuson J."/>
            <person name="Mondo S."/>
            <person name="Nolan M."/>
            <person name="Ohm R."/>
            <person name="Pangilinan J."/>
            <person name="Park H.-J."/>
            <person name="Ramirez L."/>
            <person name="Alfaro M."/>
            <person name="Sun H."/>
            <person name="Tritt A."/>
            <person name="Yoshinaga Y."/>
            <person name="Zwiers L.-H."/>
            <person name="Turgeon B."/>
            <person name="Goodwin S."/>
            <person name="Spatafora J."/>
            <person name="Crous P."/>
            <person name="Grigoriev I."/>
        </authorList>
    </citation>
    <scope>NUCLEOTIDE SEQUENCE</scope>
    <source>
        <strain evidence="6">CBS 480.64</strain>
    </source>
</reference>
<organism evidence="6 7">
    <name type="scientific">Piedraia hortae CBS 480.64</name>
    <dbReference type="NCBI Taxonomy" id="1314780"/>
    <lineage>
        <taxon>Eukaryota</taxon>
        <taxon>Fungi</taxon>
        <taxon>Dikarya</taxon>
        <taxon>Ascomycota</taxon>
        <taxon>Pezizomycotina</taxon>
        <taxon>Dothideomycetes</taxon>
        <taxon>Dothideomycetidae</taxon>
        <taxon>Capnodiales</taxon>
        <taxon>Piedraiaceae</taxon>
        <taxon>Piedraia</taxon>
    </lineage>
</organism>
<gene>
    <name evidence="6" type="ORF">K470DRAFT_282041</name>
</gene>
<dbReference type="PANTHER" id="PTHR43270:SF8">
    <property type="entry name" value="DI- AND TRIPEPTIDASE DUG2-RELATED"/>
    <property type="match status" value="1"/>
</dbReference>
<dbReference type="GO" id="GO:0008233">
    <property type="term" value="F:peptidase activity"/>
    <property type="evidence" value="ECO:0007669"/>
    <property type="project" value="UniProtKB-KW"/>
</dbReference>
<dbReference type="Gene3D" id="2.130.10.10">
    <property type="entry name" value="YVTN repeat-like/Quinoprotein amine dehydrogenase"/>
    <property type="match status" value="2"/>
</dbReference>
<dbReference type="SUPFAM" id="SSF53187">
    <property type="entry name" value="Zn-dependent exopeptidases"/>
    <property type="match status" value="1"/>
</dbReference>
<dbReference type="PIRSF" id="PIRSF037237">
    <property type="entry name" value="Peptidase_WD_repeats_DUG2"/>
    <property type="match status" value="1"/>
</dbReference>
<dbReference type="InterPro" id="IPR017149">
    <property type="entry name" value="GSH_degradosome_Dug2"/>
</dbReference>
<dbReference type="Gene3D" id="3.30.70.360">
    <property type="match status" value="1"/>
</dbReference>
<dbReference type="Proteomes" id="UP000799421">
    <property type="component" value="Unassembled WGS sequence"/>
</dbReference>
<protein>
    <submittedName>
        <fullName evidence="6">Beta-Ala-His dipeptidase</fullName>
    </submittedName>
</protein>
<dbReference type="PANTHER" id="PTHR43270">
    <property type="entry name" value="BETA-ALA-HIS DIPEPTIDASE"/>
    <property type="match status" value="1"/>
</dbReference>
<dbReference type="GO" id="GO:0006508">
    <property type="term" value="P:proteolysis"/>
    <property type="evidence" value="ECO:0007669"/>
    <property type="project" value="UniProtKB-KW"/>
</dbReference>
<evidence type="ECO:0000256" key="1">
    <source>
        <dbReference type="ARBA" id="ARBA00006247"/>
    </source>
</evidence>